<dbReference type="PROSITE" id="PS50847">
    <property type="entry name" value="GRAM_POS_ANCHORING"/>
    <property type="match status" value="1"/>
</dbReference>
<dbReference type="Gene3D" id="3.90.780.10">
    <property type="entry name" value="5'-Nucleotidase, C-terminal domain"/>
    <property type="match status" value="2"/>
</dbReference>
<dbReference type="RefSeq" id="WP_073005396.1">
    <property type="nucleotide sequence ID" value="NZ_FQZO01000002.1"/>
</dbReference>
<dbReference type="STRING" id="1121298.SAMN05444401_1637"/>
<dbReference type="GO" id="GO:0030288">
    <property type="term" value="C:outer membrane-bounded periplasmic space"/>
    <property type="evidence" value="ECO:0007669"/>
    <property type="project" value="TreeGrafter"/>
</dbReference>
<evidence type="ECO:0000256" key="3">
    <source>
        <dbReference type="ARBA" id="ARBA00022729"/>
    </source>
</evidence>
<dbReference type="EMBL" id="FQZO01000002">
    <property type="protein sequence ID" value="SHI87039.1"/>
    <property type="molecule type" value="Genomic_DNA"/>
</dbReference>
<dbReference type="CDD" id="cd00845">
    <property type="entry name" value="MPP_UshA_N_like"/>
    <property type="match status" value="1"/>
</dbReference>
<dbReference type="GO" id="GO:0016788">
    <property type="term" value="F:hydrolase activity, acting on ester bonds"/>
    <property type="evidence" value="ECO:0007669"/>
    <property type="project" value="InterPro"/>
</dbReference>
<name>A0A1M6ENR4_9CLOT</name>
<evidence type="ECO:0000256" key="4">
    <source>
        <dbReference type="ARBA" id="ARBA00023088"/>
    </source>
</evidence>
<gene>
    <name evidence="8" type="ORF">SAMN05444401_1637</name>
</gene>
<dbReference type="GO" id="GO:0009166">
    <property type="term" value="P:nucleotide catabolic process"/>
    <property type="evidence" value="ECO:0007669"/>
    <property type="project" value="InterPro"/>
</dbReference>
<evidence type="ECO:0000313" key="9">
    <source>
        <dbReference type="Proteomes" id="UP000184080"/>
    </source>
</evidence>
<dbReference type="SUPFAM" id="SSF55816">
    <property type="entry name" value="5'-nucleotidase (syn. UDP-sugar hydrolase), C-terminal domain"/>
    <property type="match status" value="2"/>
</dbReference>
<keyword evidence="5" id="KW-1133">Transmembrane helix</keyword>
<dbReference type="GO" id="GO:0046872">
    <property type="term" value="F:metal ion binding"/>
    <property type="evidence" value="ECO:0007669"/>
    <property type="project" value="InterPro"/>
</dbReference>
<organism evidence="8 9">
    <name type="scientific">Clostridium amylolyticum</name>
    <dbReference type="NCBI Taxonomy" id="1121298"/>
    <lineage>
        <taxon>Bacteria</taxon>
        <taxon>Bacillati</taxon>
        <taxon>Bacillota</taxon>
        <taxon>Clostridia</taxon>
        <taxon>Eubacteriales</taxon>
        <taxon>Clostridiaceae</taxon>
        <taxon>Clostridium</taxon>
    </lineage>
</organism>
<dbReference type="InterPro" id="IPR036907">
    <property type="entry name" value="5'-Nucleotdase_C_sf"/>
</dbReference>
<keyword evidence="2" id="KW-0964">Secreted</keyword>
<dbReference type="Pfam" id="PF02872">
    <property type="entry name" value="5_nucleotid_C"/>
    <property type="match status" value="2"/>
</dbReference>
<dbReference type="PANTHER" id="PTHR11575">
    <property type="entry name" value="5'-NUCLEOTIDASE-RELATED"/>
    <property type="match status" value="1"/>
</dbReference>
<keyword evidence="5" id="KW-0472">Membrane</keyword>
<evidence type="ECO:0000256" key="2">
    <source>
        <dbReference type="ARBA" id="ARBA00022525"/>
    </source>
</evidence>
<dbReference type="Pfam" id="PF00149">
    <property type="entry name" value="Metallophos"/>
    <property type="match status" value="2"/>
</dbReference>
<dbReference type="InterPro" id="IPR019931">
    <property type="entry name" value="LPXTG_anchor"/>
</dbReference>
<dbReference type="NCBIfam" id="TIGR01167">
    <property type="entry name" value="LPXTG_anchor"/>
    <property type="match status" value="1"/>
</dbReference>
<accession>A0A1M6ENR4</accession>
<feature type="signal peptide" evidence="6">
    <location>
        <begin position="1"/>
        <end position="31"/>
    </location>
</feature>
<dbReference type="InterPro" id="IPR006179">
    <property type="entry name" value="5_nucleotidase/apyrase"/>
</dbReference>
<proteinExistence type="predicted"/>
<dbReference type="GO" id="GO:0000166">
    <property type="term" value="F:nucleotide binding"/>
    <property type="evidence" value="ECO:0007669"/>
    <property type="project" value="InterPro"/>
</dbReference>
<evidence type="ECO:0000259" key="7">
    <source>
        <dbReference type="PROSITE" id="PS50847"/>
    </source>
</evidence>
<protein>
    <submittedName>
        <fullName evidence="8">LPXTG-motif cell wall anchor domain-containing protein</fullName>
    </submittedName>
</protein>
<evidence type="ECO:0000313" key="8">
    <source>
        <dbReference type="EMBL" id="SHI87039.1"/>
    </source>
</evidence>
<keyword evidence="4" id="KW-0572">Peptidoglycan-anchor</keyword>
<dbReference type="Proteomes" id="UP000184080">
    <property type="component" value="Unassembled WGS sequence"/>
</dbReference>
<feature type="transmembrane region" description="Helical" evidence="5">
    <location>
        <begin position="1302"/>
        <end position="1324"/>
    </location>
</feature>
<dbReference type="InterPro" id="IPR029052">
    <property type="entry name" value="Metallo-depent_PP-like"/>
</dbReference>
<dbReference type="Gene3D" id="3.60.21.10">
    <property type="match status" value="2"/>
</dbReference>
<keyword evidence="1" id="KW-0134">Cell wall</keyword>
<dbReference type="PRINTS" id="PR01607">
    <property type="entry name" value="APYRASEFAMLY"/>
</dbReference>
<keyword evidence="3 6" id="KW-0732">Signal</keyword>
<dbReference type="OrthoDB" id="9800780at2"/>
<reference evidence="8 9" key="1">
    <citation type="submission" date="2016-11" db="EMBL/GenBank/DDBJ databases">
        <authorList>
            <person name="Jaros S."/>
            <person name="Januszkiewicz K."/>
            <person name="Wedrychowicz H."/>
        </authorList>
    </citation>
    <scope>NUCLEOTIDE SEQUENCE [LARGE SCALE GENOMIC DNA]</scope>
    <source>
        <strain evidence="8 9">DSM 21864</strain>
    </source>
</reference>
<feature type="chain" id="PRO_5012002641" evidence="6">
    <location>
        <begin position="32"/>
        <end position="1333"/>
    </location>
</feature>
<evidence type="ECO:0000256" key="6">
    <source>
        <dbReference type="SAM" id="SignalP"/>
    </source>
</evidence>
<dbReference type="InterPro" id="IPR008334">
    <property type="entry name" value="5'-Nucleotdase_C"/>
</dbReference>
<evidence type="ECO:0000256" key="5">
    <source>
        <dbReference type="SAM" id="Phobius"/>
    </source>
</evidence>
<feature type="domain" description="Gram-positive cocci surface proteins LPxTG" evidence="7">
    <location>
        <begin position="1295"/>
        <end position="1333"/>
    </location>
</feature>
<dbReference type="PANTHER" id="PTHR11575:SF24">
    <property type="entry name" value="5'-NUCLEOTIDASE"/>
    <property type="match status" value="1"/>
</dbReference>
<keyword evidence="9" id="KW-1185">Reference proteome</keyword>
<sequence>MRKTYKKFLTLFTALMMIVSFITPVNLTAHAAETPIDIQILATSDMHNKFVAYDYATDSVSKSGSLAQIATLVKGLRAKNPNTILVDNGDTLQGTASSLFINDEIHPMIAGMNAMGYDSLSLGNHEFNYGMDFVARFKKAAKFEILCGNVLNTATKERLGKPYIIKEVNGVKVGIIGLITPHITKWDGPNLKGYTVTNPVDEGKKIADELRPQVDVMIATFHAGENEEYGNGDSARELAKAVPDLAAIVAGHAHSNIPQAKEGNVLITEPGSYAQKLSKIDLKVEKDASGKYKVASGSSTLIDVKDVAEDGSLVDILKSYDTRAKDNAKTVIGELKGGDLVPANEVKGIPQGVMQDTALIDLINKVQLEYGKKGVPAGARRVAGAAMFAENANVKEGSITNAGTSLIYKYDNSLMTLKVNGKQLKKYMEWSASYFNTFKTGDLTISFNEKIRLYNYDMFSGVKYDINISKAPGSRIENLTYSDGNSVKDEDTIYLTVNNYRANNTLLNNDSGLFKGEGVETIYDSTNEQPSQIRDFIGQYITEKKIITPEVDNNWKLTGYRWDSVKRDKAVKLINDGKLKLPTSEDGRTPNVKSINWEDILKVEKNFINILSFNDFHGTMEEAGKNIGAAKLAGEIKKFKEANPNSLVVAAGDLYQGSAMSNLLHGKPVSEFLKSIGLVTSAIGNHEFDWGWKYIPQWAKDGGFENFLASNIYSKDTGKPVDWAKAYIVKEVDGKKIGFIGLATPETAFKTKPENVKDFEFRDPVEAANTWAKHLKEVEKVDAVVALTHLGGFQDKSGKITGEAEDFANRVKNIDAIITGHTHQTLDGRVNNIPIVQGYYNGRSLARIHLEFDDNNKLVLAAGSVDDLYNRVKTLTEDPEVKAMVAGYVKELAPILNEKVIDLGMDLPHDTTQNGGLSPMGIWSTALMAKVGGAQIAVTNGGGLRRGFEKGTITMGLMYELMPFDNTIVTLNIKGADLKRVIEHGIMAEGFKPGQFYGLKVYYDKDAKANSRIKGMTLLDGTPIEMDKYYKVVTNDFIVDKGDQYDFTGAKDIVDTGKPIRDEMAALLKSMTAEELRALEAIASKPEEMMINGDVPVIEIPDVVVDKNVTTVNKLKGQNGNYEVAIDKIAEDTQVVIKDIQSLLNDPSGTLTIKGKDNSIFKIPFNAFEKGVLENADKIVITLDTDINSELLKGIKGVKTVFNYTIKVISKDGKETIIHKLANNASVEITIPLTSEMLKGLDLNKLAAFYYNEESKKFEFVSDVKVVDSTVTFKTNHLSTFAIAEKAVSSAGTVLPKTGEAIGFNFLVVLGISLAAVGTGLVVYKKKEEEDAV</sequence>
<dbReference type="InterPro" id="IPR004843">
    <property type="entry name" value="Calcineurin-like_PHP"/>
</dbReference>
<dbReference type="SUPFAM" id="SSF56300">
    <property type="entry name" value="Metallo-dependent phosphatases"/>
    <property type="match status" value="2"/>
</dbReference>
<dbReference type="PROSITE" id="PS00786">
    <property type="entry name" value="5_NUCLEOTIDASE_2"/>
    <property type="match status" value="1"/>
</dbReference>
<keyword evidence="5" id="KW-0812">Transmembrane</keyword>
<evidence type="ECO:0000256" key="1">
    <source>
        <dbReference type="ARBA" id="ARBA00022512"/>
    </source>
</evidence>
<dbReference type="Pfam" id="PF00746">
    <property type="entry name" value="Gram_pos_anchor"/>
    <property type="match status" value="1"/>
</dbReference>
<dbReference type="InterPro" id="IPR006146">
    <property type="entry name" value="5'-Nucleotdase_CS"/>
</dbReference>